<evidence type="ECO:0000313" key="3">
    <source>
        <dbReference type="Proteomes" id="UP000192760"/>
    </source>
</evidence>
<feature type="region of interest" description="Disordered" evidence="1">
    <location>
        <begin position="47"/>
        <end position="76"/>
    </location>
</feature>
<proteinExistence type="predicted"/>
<gene>
    <name evidence="2" type="ORF">BST30_03965</name>
</gene>
<dbReference type="Proteomes" id="UP000192760">
    <property type="component" value="Unassembled WGS sequence"/>
</dbReference>
<organism evidence="2 3">
    <name type="scientific">Mycobacterium mantenii</name>
    <dbReference type="NCBI Taxonomy" id="560555"/>
    <lineage>
        <taxon>Bacteria</taxon>
        <taxon>Bacillati</taxon>
        <taxon>Actinomycetota</taxon>
        <taxon>Actinomycetes</taxon>
        <taxon>Mycobacteriales</taxon>
        <taxon>Mycobacteriaceae</taxon>
        <taxon>Mycobacterium</taxon>
        <taxon>Mycobacterium avium complex (MAC)</taxon>
    </lineage>
</organism>
<evidence type="ECO:0000256" key="1">
    <source>
        <dbReference type="SAM" id="MobiDB-lite"/>
    </source>
</evidence>
<evidence type="ECO:0000313" key="2">
    <source>
        <dbReference type="EMBL" id="ORB08437.1"/>
    </source>
</evidence>
<accession>A0A1X0G329</accession>
<dbReference type="AlphaFoldDB" id="A0A1X0G329"/>
<reference evidence="2 3" key="1">
    <citation type="submission" date="2017-02" db="EMBL/GenBank/DDBJ databases">
        <title>The new phylogeny of genus Mycobacterium.</title>
        <authorList>
            <person name="Tortoli E."/>
            <person name="Trovato A."/>
            <person name="Cirillo D.M."/>
        </authorList>
    </citation>
    <scope>NUCLEOTIDE SEQUENCE [LARGE SCALE GENOMIC DNA]</scope>
    <source>
        <strain evidence="2 3">DSM 45255</strain>
    </source>
</reference>
<feature type="compositionally biased region" description="Low complexity" evidence="1">
    <location>
        <begin position="65"/>
        <end position="76"/>
    </location>
</feature>
<sequence length="76" mass="8231">MKPVDEPSLRRGARLSRSSAVRQPFDVMANDVAVRLYPTSDLGDLQYPKGKAPAQLSRLDRAAHPARPTTATSSSP</sequence>
<name>A0A1X0G329_MYCNT</name>
<protein>
    <submittedName>
        <fullName evidence="2">Uncharacterized protein</fullName>
    </submittedName>
</protein>
<dbReference type="RefSeq" id="WP_372509959.1">
    <property type="nucleotide sequence ID" value="NZ_AP022590.1"/>
</dbReference>
<comment type="caution">
    <text evidence="2">The sequence shown here is derived from an EMBL/GenBank/DDBJ whole genome shotgun (WGS) entry which is preliminary data.</text>
</comment>
<dbReference type="EMBL" id="MVHW01000003">
    <property type="protein sequence ID" value="ORB08437.1"/>
    <property type="molecule type" value="Genomic_DNA"/>
</dbReference>